<protein>
    <submittedName>
        <fullName evidence="1">Uncharacterized protein</fullName>
    </submittedName>
</protein>
<dbReference type="AlphaFoldDB" id="A0A0E9V4N1"/>
<sequence length="36" mass="4371">MHGTDLLRSFYRYSSASWLCILNIQTHGRFHRNIEF</sequence>
<proteinExistence type="predicted"/>
<reference evidence="1" key="1">
    <citation type="submission" date="2014-11" db="EMBL/GenBank/DDBJ databases">
        <authorList>
            <person name="Amaro Gonzalez C."/>
        </authorList>
    </citation>
    <scope>NUCLEOTIDE SEQUENCE</scope>
</reference>
<evidence type="ECO:0000313" key="1">
    <source>
        <dbReference type="EMBL" id="JAH72218.1"/>
    </source>
</evidence>
<organism evidence="1">
    <name type="scientific">Anguilla anguilla</name>
    <name type="common">European freshwater eel</name>
    <name type="synonym">Muraena anguilla</name>
    <dbReference type="NCBI Taxonomy" id="7936"/>
    <lineage>
        <taxon>Eukaryota</taxon>
        <taxon>Metazoa</taxon>
        <taxon>Chordata</taxon>
        <taxon>Craniata</taxon>
        <taxon>Vertebrata</taxon>
        <taxon>Euteleostomi</taxon>
        <taxon>Actinopterygii</taxon>
        <taxon>Neopterygii</taxon>
        <taxon>Teleostei</taxon>
        <taxon>Anguilliformes</taxon>
        <taxon>Anguillidae</taxon>
        <taxon>Anguilla</taxon>
    </lineage>
</organism>
<reference evidence="1" key="2">
    <citation type="journal article" date="2015" name="Fish Shellfish Immunol.">
        <title>Early steps in the European eel (Anguilla anguilla)-Vibrio vulnificus interaction in the gills: Role of the RtxA13 toxin.</title>
        <authorList>
            <person name="Callol A."/>
            <person name="Pajuelo D."/>
            <person name="Ebbesson L."/>
            <person name="Teles M."/>
            <person name="MacKenzie S."/>
            <person name="Amaro C."/>
        </authorList>
    </citation>
    <scope>NUCLEOTIDE SEQUENCE</scope>
</reference>
<dbReference type="EMBL" id="GBXM01036359">
    <property type="protein sequence ID" value="JAH72218.1"/>
    <property type="molecule type" value="Transcribed_RNA"/>
</dbReference>
<accession>A0A0E9V4N1</accession>
<name>A0A0E9V4N1_ANGAN</name>